<feature type="compositionally biased region" description="Polar residues" evidence="1">
    <location>
        <begin position="143"/>
        <end position="153"/>
    </location>
</feature>
<keyword evidence="2" id="KW-1133">Transmembrane helix</keyword>
<dbReference type="AlphaFoldDB" id="A0A183D411"/>
<sequence>MQVTVWRAAQGSCSGLTPDSTGFDEATIRNSLDPSVAEKLSLMEFFNFYKDIIERVDRLAEEDYKRQAALHGLQPQPPVRRGKVLQTSDDFIRTLLGANYWPTSPSCPAKESSRPKVDSVRPQVVTNDTSASSDHPPIDTKDSCNYSAQNKQNLVKKGPSTPNRRRYARKKVSRTTSLPTIEESCELSFSEVNDSPKNLDTEKHSNDAASLLSAAKGKSHAGLETTLVKNENVDSLNNIENINTKCNDKTLAKEFPQSCSSYTAVAIALIYGQKLFAGSLGDSRVILIREKNQHLHVVHVNEPPYPWYPVSFIFWLILMSANCIFRLISLNWLIS</sequence>
<keyword evidence="4" id="KW-1185">Reference proteome</keyword>
<dbReference type="EMBL" id="UYRT01005933">
    <property type="protein sequence ID" value="VDK39649.1"/>
    <property type="molecule type" value="Genomic_DNA"/>
</dbReference>
<organism evidence="5">
    <name type="scientific">Gongylonema pulchrum</name>
    <dbReference type="NCBI Taxonomy" id="637853"/>
    <lineage>
        <taxon>Eukaryota</taxon>
        <taxon>Metazoa</taxon>
        <taxon>Ecdysozoa</taxon>
        <taxon>Nematoda</taxon>
        <taxon>Chromadorea</taxon>
        <taxon>Rhabditida</taxon>
        <taxon>Spirurina</taxon>
        <taxon>Spiruromorpha</taxon>
        <taxon>Spiruroidea</taxon>
        <taxon>Gongylonematidae</taxon>
        <taxon>Gongylonema</taxon>
    </lineage>
</organism>
<evidence type="ECO:0000313" key="4">
    <source>
        <dbReference type="Proteomes" id="UP000271098"/>
    </source>
</evidence>
<evidence type="ECO:0000256" key="2">
    <source>
        <dbReference type="SAM" id="Phobius"/>
    </source>
</evidence>
<dbReference type="OrthoDB" id="5846617at2759"/>
<name>A0A183D411_9BILA</name>
<accession>A0A183D411</accession>
<evidence type="ECO:0000313" key="3">
    <source>
        <dbReference type="EMBL" id="VDK39649.1"/>
    </source>
</evidence>
<dbReference type="Proteomes" id="UP000271098">
    <property type="component" value="Unassembled WGS sequence"/>
</dbReference>
<feature type="region of interest" description="Disordered" evidence="1">
    <location>
        <begin position="104"/>
        <end position="175"/>
    </location>
</feature>
<protein>
    <submittedName>
        <fullName evidence="5">PPM-type phosphatase domain-containing protein</fullName>
    </submittedName>
</protein>
<evidence type="ECO:0000256" key="1">
    <source>
        <dbReference type="SAM" id="MobiDB-lite"/>
    </source>
</evidence>
<reference evidence="5" key="1">
    <citation type="submission" date="2016-06" db="UniProtKB">
        <authorList>
            <consortium name="WormBaseParasite"/>
        </authorList>
    </citation>
    <scope>IDENTIFICATION</scope>
</reference>
<feature type="transmembrane region" description="Helical" evidence="2">
    <location>
        <begin position="312"/>
        <end position="334"/>
    </location>
</feature>
<dbReference type="InterPro" id="IPR036457">
    <property type="entry name" value="PPM-type-like_dom_sf"/>
</dbReference>
<gene>
    <name evidence="3" type="ORF">GPUH_LOCUS3453</name>
</gene>
<dbReference type="SUPFAM" id="SSF81606">
    <property type="entry name" value="PP2C-like"/>
    <property type="match status" value="1"/>
</dbReference>
<keyword evidence="2" id="KW-0472">Membrane</keyword>
<dbReference type="Gene3D" id="3.60.40.10">
    <property type="entry name" value="PPM-type phosphatase domain"/>
    <property type="match status" value="1"/>
</dbReference>
<keyword evidence="2" id="KW-0812">Transmembrane</keyword>
<feature type="compositionally biased region" description="Polar residues" evidence="1">
    <location>
        <begin position="124"/>
        <end position="133"/>
    </location>
</feature>
<proteinExistence type="predicted"/>
<feature type="compositionally biased region" description="Basic residues" evidence="1">
    <location>
        <begin position="163"/>
        <end position="173"/>
    </location>
</feature>
<evidence type="ECO:0000313" key="5">
    <source>
        <dbReference type="WBParaSite" id="GPUH_0000345801-mRNA-1"/>
    </source>
</evidence>
<dbReference type="WBParaSite" id="GPUH_0000345801-mRNA-1">
    <property type="protein sequence ID" value="GPUH_0000345801-mRNA-1"/>
    <property type="gene ID" value="GPUH_0000345801"/>
</dbReference>
<reference evidence="3 4" key="2">
    <citation type="submission" date="2018-11" db="EMBL/GenBank/DDBJ databases">
        <authorList>
            <consortium name="Pathogen Informatics"/>
        </authorList>
    </citation>
    <scope>NUCLEOTIDE SEQUENCE [LARGE SCALE GENOMIC DNA]</scope>
</reference>